<protein>
    <submittedName>
        <fullName evidence="1">Uncharacterized protein</fullName>
    </submittedName>
</protein>
<evidence type="ECO:0000313" key="2">
    <source>
        <dbReference type="Proteomes" id="UP000252698"/>
    </source>
</evidence>
<reference evidence="1 2" key="1">
    <citation type="journal article" date="2018" name="Front. Microbiol.">
        <title>Genome Sequencing of Streptomyces atratus SCSIOZH16 and Activation Production of Nocardamine via Metabolic Engineering.</title>
        <authorList>
            <person name="Li Y."/>
            <person name="Zhang C."/>
            <person name="Liu C."/>
            <person name="Ju J."/>
            <person name="Ma J."/>
        </authorList>
    </citation>
    <scope>NUCLEOTIDE SEQUENCE [LARGE SCALE GENOMIC DNA]</scope>
    <source>
        <strain evidence="1 2">SCSIO_ZH16</strain>
    </source>
</reference>
<organism evidence="1 2">
    <name type="scientific">Streptomyces atratus</name>
    <dbReference type="NCBI Taxonomy" id="1893"/>
    <lineage>
        <taxon>Bacteria</taxon>
        <taxon>Bacillati</taxon>
        <taxon>Actinomycetota</taxon>
        <taxon>Actinomycetes</taxon>
        <taxon>Kitasatosporales</taxon>
        <taxon>Streptomycetaceae</taxon>
        <taxon>Streptomyces</taxon>
    </lineage>
</organism>
<dbReference type="EMBL" id="CP027306">
    <property type="protein sequence ID" value="AXE76056.1"/>
    <property type="molecule type" value="Genomic_DNA"/>
</dbReference>
<dbReference type="InterPro" id="IPR046105">
    <property type="entry name" value="DUF6042"/>
</dbReference>
<dbReference type="KEGG" id="sata:C5746_02705"/>
<dbReference type="Proteomes" id="UP000252698">
    <property type="component" value="Chromosome"/>
</dbReference>
<name>A0A2Z5J6U6_STRAR</name>
<dbReference type="AlphaFoldDB" id="A0A2Z5J6U6"/>
<accession>A0A2Z5J6U6</accession>
<proteinExistence type="predicted"/>
<dbReference type="Pfam" id="PF19508">
    <property type="entry name" value="DUF6042"/>
    <property type="match status" value="1"/>
</dbReference>
<gene>
    <name evidence="1" type="ORF">C5746_02705</name>
</gene>
<sequence length="59" mass="6462">MITLLVAANVIHEIPDGDGVLRLHPAHPLPAPADVFPLAEEEAAIQRKMRFEAAYEDDS</sequence>
<evidence type="ECO:0000313" key="1">
    <source>
        <dbReference type="EMBL" id="AXE76056.1"/>
    </source>
</evidence>